<dbReference type="Proteomes" id="UP001607303">
    <property type="component" value="Unassembled WGS sequence"/>
</dbReference>
<dbReference type="AlphaFoldDB" id="A0ABD2CTI2"/>
<organism evidence="1 2">
    <name type="scientific">Vespula maculifrons</name>
    <name type="common">Eastern yellow jacket</name>
    <name type="synonym">Wasp</name>
    <dbReference type="NCBI Taxonomy" id="7453"/>
    <lineage>
        <taxon>Eukaryota</taxon>
        <taxon>Metazoa</taxon>
        <taxon>Ecdysozoa</taxon>
        <taxon>Arthropoda</taxon>
        <taxon>Hexapoda</taxon>
        <taxon>Insecta</taxon>
        <taxon>Pterygota</taxon>
        <taxon>Neoptera</taxon>
        <taxon>Endopterygota</taxon>
        <taxon>Hymenoptera</taxon>
        <taxon>Apocrita</taxon>
        <taxon>Aculeata</taxon>
        <taxon>Vespoidea</taxon>
        <taxon>Vespidae</taxon>
        <taxon>Vespinae</taxon>
        <taxon>Vespula</taxon>
    </lineage>
</organism>
<name>A0ABD2CTI2_VESMC</name>
<dbReference type="EMBL" id="JAYRBN010000031">
    <property type="protein sequence ID" value="KAL2748436.1"/>
    <property type="molecule type" value="Genomic_DNA"/>
</dbReference>
<keyword evidence="2" id="KW-1185">Reference proteome</keyword>
<reference evidence="1 2" key="1">
    <citation type="journal article" date="2024" name="Ann. Entomol. Soc. Am.">
        <title>Genomic analyses of the southern and eastern yellowjacket wasps (Hymenoptera: Vespidae) reveal evolutionary signatures of social life.</title>
        <authorList>
            <person name="Catto M.A."/>
            <person name="Caine P.B."/>
            <person name="Orr S.E."/>
            <person name="Hunt B.G."/>
            <person name="Goodisman M.A.D."/>
        </authorList>
    </citation>
    <scope>NUCLEOTIDE SEQUENCE [LARGE SCALE GENOMIC DNA]</scope>
    <source>
        <strain evidence="1">232</strain>
        <tissue evidence="1">Head and thorax</tissue>
    </source>
</reference>
<accession>A0ABD2CTI2</accession>
<evidence type="ECO:0000313" key="1">
    <source>
        <dbReference type="EMBL" id="KAL2748436.1"/>
    </source>
</evidence>
<evidence type="ECO:0000313" key="2">
    <source>
        <dbReference type="Proteomes" id="UP001607303"/>
    </source>
</evidence>
<feature type="non-terminal residue" evidence="1">
    <location>
        <position position="236"/>
    </location>
</feature>
<protein>
    <submittedName>
        <fullName evidence="1">Uncharacterized protein</fullName>
    </submittedName>
</protein>
<gene>
    <name evidence="1" type="ORF">V1477_003079</name>
</gene>
<comment type="caution">
    <text evidence="1">The sequence shown here is derived from an EMBL/GenBank/DDBJ whole genome shotgun (WGS) entry which is preliminary data.</text>
</comment>
<proteinExistence type="predicted"/>
<sequence length="236" mass="26570">MKVEELEKEKNVGKSIDRICEQFSDHRRSRSFVPEIVRGPLSVASNIVPGGWYTPVSGARASTPLPSPLCRLMCTETTLDRTIAPLYTAFAHCLPSIESSFTNFPSFPIPAPPLSSSHHHAFSYSTDFINIRLNYSVTEEFLTRNNPERGYVEITMLTNFYVSENMGLRLLRKNTSNGSARLLSFMQRQNPTAELKEWHAVPSPDDSGQPFYPYGATSAYTSRLEASSRRANLQHF</sequence>